<keyword evidence="2" id="KW-1185">Reference proteome</keyword>
<dbReference type="Gene3D" id="1.20.120.450">
    <property type="entry name" value="dinb family like domain"/>
    <property type="match status" value="1"/>
</dbReference>
<comment type="caution">
    <text evidence="1">The sequence shown here is derived from an EMBL/GenBank/DDBJ whole genome shotgun (WGS) entry which is preliminary data.</text>
</comment>
<reference evidence="1 2" key="1">
    <citation type="submission" date="2024-01" db="EMBL/GenBank/DDBJ databases">
        <title>Sphingobacterium tenebrionis sp. nov., a novel endophyte isolated from tenebrio molitor intestines.</title>
        <authorList>
            <person name="Zhang C."/>
        </authorList>
    </citation>
    <scope>NUCLEOTIDE SEQUENCE [LARGE SCALE GENOMIC DNA]</scope>
    <source>
        <strain evidence="1 2">PU5-4</strain>
    </source>
</reference>
<proteinExistence type="predicted"/>
<protein>
    <submittedName>
        <fullName evidence="1">DinB family protein</fullName>
    </submittedName>
</protein>
<sequence length="174" mass="19919">MKTPKSHKLDIIIPAYRMHSQNFLNVLDGISEEAALQRIDNKTNHVVWMAGNYVNTRYGMGQVLGLDMKDPFDDLFFQAKALDHTITYPTLEELIVNFKEVSPLVYQRLLEVTDQELERDFPIGMGIPFVKEDVLNFVGMCIGRADYLCGQMGLMRKLLGLPGMKYDLIPNLDY</sequence>
<evidence type="ECO:0000313" key="1">
    <source>
        <dbReference type="EMBL" id="MEI5985034.1"/>
    </source>
</evidence>
<dbReference type="EMBL" id="JAYLLN010000019">
    <property type="protein sequence ID" value="MEI5985034.1"/>
    <property type="molecule type" value="Genomic_DNA"/>
</dbReference>
<dbReference type="InterPro" id="IPR034660">
    <property type="entry name" value="DinB/YfiT-like"/>
</dbReference>
<gene>
    <name evidence="1" type="ORF">VJ786_08965</name>
</gene>
<dbReference type="SUPFAM" id="SSF109854">
    <property type="entry name" value="DinB/YfiT-like putative metalloenzymes"/>
    <property type="match status" value="1"/>
</dbReference>
<name>A0ABU8I5M9_9SPHI</name>
<organism evidence="1 2">
    <name type="scientific">Sphingobacterium tenebrionis</name>
    <dbReference type="NCBI Taxonomy" id="3111775"/>
    <lineage>
        <taxon>Bacteria</taxon>
        <taxon>Pseudomonadati</taxon>
        <taxon>Bacteroidota</taxon>
        <taxon>Sphingobacteriia</taxon>
        <taxon>Sphingobacteriales</taxon>
        <taxon>Sphingobacteriaceae</taxon>
        <taxon>Sphingobacterium</taxon>
    </lineage>
</organism>
<dbReference type="RefSeq" id="WP_099367885.1">
    <property type="nucleotide sequence ID" value="NZ_JAYLLN010000019.1"/>
</dbReference>
<evidence type="ECO:0000313" key="2">
    <source>
        <dbReference type="Proteomes" id="UP001363035"/>
    </source>
</evidence>
<accession>A0ABU8I5M9</accession>
<dbReference type="Proteomes" id="UP001363035">
    <property type="component" value="Unassembled WGS sequence"/>
</dbReference>